<evidence type="ECO:0000313" key="8">
    <source>
        <dbReference type="Proteomes" id="UP001203852"/>
    </source>
</evidence>
<dbReference type="NCBIfam" id="TIGR01147">
    <property type="entry name" value="V_ATP_synt_G"/>
    <property type="match status" value="1"/>
</dbReference>
<dbReference type="AlphaFoldDB" id="A0AAN6I9J6"/>
<evidence type="ECO:0000259" key="6">
    <source>
        <dbReference type="Pfam" id="PF24096"/>
    </source>
</evidence>
<evidence type="ECO:0000313" key="7">
    <source>
        <dbReference type="EMBL" id="KAI1609201.1"/>
    </source>
</evidence>
<dbReference type="InterPro" id="IPR055803">
    <property type="entry name" value="DUF7379"/>
</dbReference>
<comment type="similarity">
    <text evidence="1">Belongs to the V-ATPase G subunit family.</text>
</comment>
<reference evidence="7" key="1">
    <citation type="journal article" date="2022" name="bioRxiv">
        <title>Deciphering the potential niche of two novel black yeast fungi from a biological soil crust based on their genomes, phenotypes, and melanin regulation.</title>
        <authorList>
            <consortium name="DOE Joint Genome Institute"/>
            <person name="Carr E.C."/>
            <person name="Barton Q."/>
            <person name="Grambo S."/>
            <person name="Sullivan M."/>
            <person name="Renfro C.M."/>
            <person name="Kuo A."/>
            <person name="Pangilinan J."/>
            <person name="Lipzen A."/>
            <person name="Keymanesh K."/>
            <person name="Savage E."/>
            <person name="Barry K."/>
            <person name="Grigoriev I.V."/>
            <person name="Riekhof W.R."/>
            <person name="Harris S.S."/>
        </authorList>
    </citation>
    <scope>NUCLEOTIDE SEQUENCE</scope>
    <source>
        <strain evidence="7">JF 03-4F</strain>
    </source>
</reference>
<dbReference type="PANTHER" id="PTHR12713:SF11">
    <property type="entry name" value="V-TYPE PROTON ATPASE SUBUNIT G"/>
    <property type="match status" value="1"/>
</dbReference>
<feature type="compositionally biased region" description="Basic and acidic residues" evidence="5">
    <location>
        <begin position="102"/>
        <end position="121"/>
    </location>
</feature>
<accession>A0AAN6I9J6</accession>
<feature type="region of interest" description="Disordered" evidence="5">
    <location>
        <begin position="55"/>
        <end position="125"/>
    </location>
</feature>
<sequence length="412" mass="45802">MSAQNSAGIQTLLDAEKEAQKIVQKAREYRTKRVKDAKSEAQKEIEEYRKKKEEEFKKFESEQGSGNKKAEDDANKDAEAKVKEIEEAGDKSGNPTTRRTTRATDDNPDRSKAGSDQEKPIDASFSDLGRVLQNDYANFRDHYSTPQYPIVLAHGLLGFDELRLLPGNILPGIHYWRGIKQAFEQNGIECITTTVPRTGTIEDRATALAAQISARAKGKDINIVAHSMGGLDARYLISRICPDASDFRVRSLTTVATPHRGSAAADMLIRDIGPDLLPRVYKMLERLSIESGAFSQLTTSYVQNHFNNVVPNHPQVRYFSYGASATPHLFSVFRLSHDLVQIVEGPNDGLVSVKSSRWGDYMGTLVGVTHLDLINWTNRIKHAAATLGLIKENFNARAFYLGVADMLAKEGF</sequence>
<keyword evidence="8" id="KW-1185">Reference proteome</keyword>
<name>A0AAN6I9J6_9EURO</name>
<evidence type="ECO:0000256" key="1">
    <source>
        <dbReference type="ARBA" id="ARBA00010066"/>
    </source>
</evidence>
<dbReference type="Pfam" id="PF24096">
    <property type="entry name" value="DUF7379"/>
    <property type="match status" value="1"/>
</dbReference>
<keyword evidence="2" id="KW-0813">Transport</keyword>
<proteinExistence type="inferred from homology"/>
<organism evidence="7 8">
    <name type="scientific">Exophiala viscosa</name>
    <dbReference type="NCBI Taxonomy" id="2486360"/>
    <lineage>
        <taxon>Eukaryota</taxon>
        <taxon>Fungi</taxon>
        <taxon>Dikarya</taxon>
        <taxon>Ascomycota</taxon>
        <taxon>Pezizomycotina</taxon>
        <taxon>Eurotiomycetes</taxon>
        <taxon>Chaetothyriomycetidae</taxon>
        <taxon>Chaetothyriales</taxon>
        <taxon>Herpotrichiellaceae</taxon>
        <taxon>Exophiala</taxon>
    </lineage>
</organism>
<evidence type="ECO:0000256" key="4">
    <source>
        <dbReference type="ARBA" id="ARBA00023065"/>
    </source>
</evidence>
<dbReference type="PANTHER" id="PTHR12713">
    <property type="entry name" value="VACUOLAR ATP SYNTHASE SUBUNIT G"/>
    <property type="match status" value="1"/>
</dbReference>
<feature type="compositionally biased region" description="Basic and acidic residues" evidence="5">
    <location>
        <begin position="68"/>
        <end position="90"/>
    </location>
</feature>
<evidence type="ECO:0000256" key="3">
    <source>
        <dbReference type="ARBA" id="ARBA00022781"/>
    </source>
</evidence>
<dbReference type="Proteomes" id="UP001203852">
    <property type="component" value="Unassembled WGS sequence"/>
</dbReference>
<dbReference type="EMBL" id="MU404361">
    <property type="protein sequence ID" value="KAI1609201.1"/>
    <property type="molecule type" value="Genomic_DNA"/>
</dbReference>
<dbReference type="SUPFAM" id="SSF53474">
    <property type="entry name" value="alpha/beta-Hydrolases"/>
    <property type="match status" value="1"/>
</dbReference>
<dbReference type="InterPro" id="IPR029058">
    <property type="entry name" value="AB_hydrolase_fold"/>
</dbReference>
<keyword evidence="4" id="KW-0406">Ion transport</keyword>
<keyword evidence="3" id="KW-0375">Hydrogen ion transport</keyword>
<comment type="caution">
    <text evidence="7">The sequence shown here is derived from an EMBL/GenBank/DDBJ whole genome shotgun (WGS) entry which is preliminary data.</text>
</comment>
<feature type="domain" description="DUF7379" evidence="6">
    <location>
        <begin position="203"/>
        <end position="267"/>
    </location>
</feature>
<dbReference type="InterPro" id="IPR005124">
    <property type="entry name" value="V-ATPase_G"/>
</dbReference>
<dbReference type="Gene3D" id="3.40.50.1820">
    <property type="entry name" value="alpha/beta hydrolase"/>
    <property type="match status" value="1"/>
</dbReference>
<gene>
    <name evidence="7" type="ORF">EDD36DRAFT_499512</name>
</gene>
<evidence type="ECO:0000256" key="5">
    <source>
        <dbReference type="SAM" id="MobiDB-lite"/>
    </source>
</evidence>
<dbReference type="GO" id="GO:0046961">
    <property type="term" value="F:proton-transporting ATPase activity, rotational mechanism"/>
    <property type="evidence" value="ECO:0007669"/>
    <property type="project" value="InterPro"/>
</dbReference>
<protein>
    <submittedName>
        <fullName evidence="7">Triacylglycerol lipase</fullName>
    </submittedName>
</protein>
<evidence type="ECO:0000256" key="2">
    <source>
        <dbReference type="ARBA" id="ARBA00022448"/>
    </source>
</evidence>
<dbReference type="Gene3D" id="1.20.5.2950">
    <property type="match status" value="1"/>
</dbReference>
<dbReference type="Pfam" id="PF03179">
    <property type="entry name" value="V-ATPase_G"/>
    <property type="match status" value="1"/>
</dbReference>
<dbReference type="GO" id="GO:0016887">
    <property type="term" value="F:ATP hydrolysis activity"/>
    <property type="evidence" value="ECO:0007669"/>
    <property type="project" value="TreeGrafter"/>
</dbReference>
<dbReference type="GO" id="GO:0000221">
    <property type="term" value="C:vacuolar proton-transporting V-type ATPase, V1 domain"/>
    <property type="evidence" value="ECO:0007669"/>
    <property type="project" value="TreeGrafter"/>
</dbReference>